<proteinExistence type="predicted"/>
<feature type="transmembrane region" description="Helical" evidence="1">
    <location>
        <begin position="48"/>
        <end position="65"/>
    </location>
</feature>
<dbReference type="Pfam" id="PF06744">
    <property type="entry name" value="IcmF_C"/>
    <property type="match status" value="1"/>
</dbReference>
<evidence type="ECO:0000313" key="5">
    <source>
        <dbReference type="EMBL" id="GGW83029.1"/>
    </source>
</evidence>
<keyword evidence="1" id="KW-0812">Transmembrane</keyword>
<dbReference type="InterPro" id="IPR053156">
    <property type="entry name" value="T6SS_TssM-like"/>
</dbReference>
<dbReference type="InterPro" id="IPR009612">
    <property type="entry name" value="IcmF-rel"/>
</dbReference>
<accession>A0A918JKD7</accession>
<dbReference type="Pfam" id="PF14331">
    <property type="entry name" value="IcmF-related_N"/>
    <property type="match status" value="1"/>
</dbReference>
<name>A0A918JKD7_9BURK</name>
<sequence length="1202" mass="135119">MFSRFFSFLFSTALWTFLGLVVLCYLIWVLGSSLSINQWYPLEDPDVRVYVIVAIFAIWLLRILWRKWREGRLNAQLLGQLRKPSKNRQSENLPEKETAELRVLTERFDEAIDLLKNIRFEGTKNPSSLALFSKSHLYQLPWYVFIGAPGSGKTTALVNSGLNFPLADKFGKVALKGVGGTRNCDWWFTDDAVLLDTAGRYTTHESDPVNDEEEWNGFLDLLVKYRGRQPINGVMMTISIADLLSSNDTDRAQHAAVLRRRLQDLREQLGIQFPVYVMVTKMDLLSGFEAYFNSCSRQELEQVWGFTFSYEKSQEAGFTLLDAYNTEYEWLKKRLFDAMPTIMGNEPDEQARAKAYLLPQQFASLQSILGYFLSDVFSTARFESRVLPRGVYFTSGTQGGQTFDQVSDPLKKHLKIEGGQAPQSGLPKEAGKSYFLHKLLKDVVFRESGLAGLNLKWEKRYRALQWTGYGVMATVTVVCLLVWLMSYRNNSGYLAYVNNKLPDFRQLSQDIKITRAGDVLGLMPFMNAAVDLPDGPGFKPDDAPLGYGFGLYQGYKIQAAAGSVYDDTLKQVLLPQISQKIEWALEQADPNDLERSYEALRAYLMLYDTARYDPVFLKTWVLGLMQDALPVNYTRAEYERLSSHVGNLLDQGVVTSPFPKNEALVERVRANLDRHSLPVRVYSRMQRLFANAELKPGTLVSLGGAEATSVFVRASGKPLNEGIPGLYSYNGYWNIFSKRLDEVAMKLRQDDEWVLEIAAGREDDRRNKVIEDVKRLYFSDYVSQWDHYLADVALRKPSSLIEGIELARSLSSSNSPLVKYVKAVAYETTLLREDERNQRSLIDKARERVSSSTQSLEQMFGPVGLENAIRQDATPERLEEMVDRHFVKYRELATSLGQGEPAPIEGTVALLNELYTYLTAADAALRSQSPLPPADVLSKLQAESGRLPEEVGAMLSALSVQSASELNSLRQEKMGEDVNATLGNFCRRAIAGRYPFANSAKDVAPNDFARFFGPQQMLEQFFQQNLQHLVDVSGTRLRFKPGIDGSKGDVARYLGAFENGAVIRDVYFAAGRADPSFRVAIRPLEMDPEITQFMMDVDGQLVTYSHGPQIGTTVEWPGKRGSNQVSISLMPQTGTSGLSSTGPWALNRMLDQASIRRGKSPEVTIATFNIGGRSVTLEFTAYSAKSPFRLPEMRGFACPGKG</sequence>
<feature type="domain" description="Type VI secretion system IcmF C-terminal" evidence="2">
    <location>
        <begin position="1080"/>
        <end position="1182"/>
    </location>
</feature>
<evidence type="ECO:0008006" key="7">
    <source>
        <dbReference type="Google" id="ProtNLM"/>
    </source>
</evidence>
<evidence type="ECO:0000313" key="6">
    <source>
        <dbReference type="Proteomes" id="UP000608345"/>
    </source>
</evidence>
<evidence type="ECO:0000259" key="4">
    <source>
        <dbReference type="Pfam" id="PF14331"/>
    </source>
</evidence>
<dbReference type="InterPro" id="IPR010623">
    <property type="entry name" value="IcmF_C"/>
</dbReference>
<dbReference type="RefSeq" id="WP_189384471.1">
    <property type="nucleotide sequence ID" value="NZ_BAABFY010000055.1"/>
</dbReference>
<reference evidence="5" key="2">
    <citation type="submission" date="2020-09" db="EMBL/GenBank/DDBJ databases">
        <authorList>
            <person name="Sun Q."/>
            <person name="Kim S."/>
        </authorList>
    </citation>
    <scope>NUCLEOTIDE SEQUENCE</scope>
    <source>
        <strain evidence="5">KCTC 23732</strain>
    </source>
</reference>
<feature type="transmembrane region" description="Helical" evidence="1">
    <location>
        <begin position="466"/>
        <end position="485"/>
    </location>
</feature>
<evidence type="ECO:0000256" key="1">
    <source>
        <dbReference type="SAM" id="Phobius"/>
    </source>
</evidence>
<keyword evidence="6" id="KW-1185">Reference proteome</keyword>
<protein>
    <recommendedName>
        <fullName evidence="7">Type VI secretion system membrane subunit TssM</fullName>
    </recommendedName>
</protein>
<gene>
    <name evidence="5" type="ORF">GCM10011450_11260</name>
</gene>
<comment type="caution">
    <text evidence="5">The sequence shown here is derived from an EMBL/GenBank/DDBJ whole genome shotgun (WGS) entry which is preliminary data.</text>
</comment>
<dbReference type="SUPFAM" id="SSF52540">
    <property type="entry name" value="P-loop containing nucleoside triphosphate hydrolases"/>
    <property type="match status" value="1"/>
</dbReference>
<evidence type="ECO:0000259" key="2">
    <source>
        <dbReference type="Pfam" id="PF06744"/>
    </source>
</evidence>
<reference evidence="5" key="1">
    <citation type="journal article" date="2014" name="Int. J. Syst. Evol. Microbiol.">
        <title>Complete genome sequence of Corynebacterium casei LMG S-19264T (=DSM 44701T), isolated from a smear-ripened cheese.</title>
        <authorList>
            <consortium name="US DOE Joint Genome Institute (JGI-PGF)"/>
            <person name="Walter F."/>
            <person name="Albersmeier A."/>
            <person name="Kalinowski J."/>
            <person name="Ruckert C."/>
        </authorList>
    </citation>
    <scope>NUCLEOTIDE SEQUENCE</scope>
    <source>
        <strain evidence="5">KCTC 23732</strain>
    </source>
</reference>
<keyword evidence="1" id="KW-1133">Transmembrane helix</keyword>
<dbReference type="Proteomes" id="UP000608345">
    <property type="component" value="Unassembled WGS sequence"/>
</dbReference>
<dbReference type="InterPro" id="IPR027417">
    <property type="entry name" value="P-loop_NTPase"/>
</dbReference>
<evidence type="ECO:0000259" key="3">
    <source>
        <dbReference type="Pfam" id="PF06761"/>
    </source>
</evidence>
<feature type="transmembrane region" description="Helical" evidence="1">
    <location>
        <begin position="7"/>
        <end position="28"/>
    </location>
</feature>
<dbReference type="EMBL" id="BMYS01000005">
    <property type="protein sequence ID" value="GGW83029.1"/>
    <property type="molecule type" value="Genomic_DNA"/>
</dbReference>
<dbReference type="PANTHER" id="PTHR36153:SF1">
    <property type="entry name" value="TYPE VI SECRETION SYSTEM COMPONENT TSSM1"/>
    <property type="match status" value="1"/>
</dbReference>
<organism evidence="5 6">
    <name type="scientific">Advenella faeciporci</name>
    <dbReference type="NCBI Taxonomy" id="797535"/>
    <lineage>
        <taxon>Bacteria</taxon>
        <taxon>Pseudomonadati</taxon>
        <taxon>Pseudomonadota</taxon>
        <taxon>Betaproteobacteria</taxon>
        <taxon>Burkholderiales</taxon>
        <taxon>Alcaligenaceae</taxon>
    </lineage>
</organism>
<keyword evidence="1" id="KW-0472">Membrane</keyword>
<dbReference type="InterPro" id="IPR025743">
    <property type="entry name" value="TssM1_N"/>
</dbReference>
<dbReference type="Pfam" id="PF06761">
    <property type="entry name" value="IcmF-related"/>
    <property type="match status" value="1"/>
</dbReference>
<feature type="domain" description="Type VI secretion system component TssM1 N-terminal" evidence="4">
    <location>
        <begin position="210"/>
        <end position="471"/>
    </location>
</feature>
<dbReference type="InterPro" id="IPR017731">
    <property type="entry name" value="TssM1-like"/>
</dbReference>
<dbReference type="PANTHER" id="PTHR36153">
    <property type="entry name" value="INNER MEMBRANE PROTEIN-RELATED"/>
    <property type="match status" value="1"/>
</dbReference>
<dbReference type="NCBIfam" id="TIGR03348">
    <property type="entry name" value="VI_IcmF"/>
    <property type="match status" value="1"/>
</dbReference>
<feature type="domain" description="IcmF-related" evidence="3">
    <location>
        <begin position="524"/>
        <end position="829"/>
    </location>
</feature>
<dbReference type="AlphaFoldDB" id="A0A918JKD7"/>